<protein>
    <submittedName>
        <fullName evidence="4">Protein IQ-DOMAIN 1-like</fullName>
    </submittedName>
</protein>
<dbReference type="AlphaFoldDB" id="A0A2Z7AE46"/>
<dbReference type="PANTHER" id="PTHR32295:SF126">
    <property type="entry name" value="PROTEIN IQ-DOMAIN 8"/>
    <property type="match status" value="1"/>
</dbReference>
<evidence type="ECO:0000256" key="2">
    <source>
        <dbReference type="ARBA" id="ARBA00024341"/>
    </source>
</evidence>
<dbReference type="GO" id="GO:0005516">
    <property type="term" value="F:calmodulin binding"/>
    <property type="evidence" value="ECO:0007669"/>
    <property type="project" value="UniProtKB-KW"/>
</dbReference>
<feature type="compositionally biased region" description="Low complexity" evidence="3">
    <location>
        <begin position="274"/>
        <end position="289"/>
    </location>
</feature>
<accession>A0A2Z7AE46</accession>
<dbReference type="Proteomes" id="UP000250235">
    <property type="component" value="Unassembled WGS sequence"/>
</dbReference>
<sequence>MEECFWWDFCCVEEQKRRRRWIGDEGSEASSFAFGGEMAAAVAALAKTSPQEFMVVRREWAAVRIQTKFRAFLAKRALRALKALVRLQAIVRGRLVRKQAAVTLRCMQALVRVQSRTRTPGDQSFAAGQLENQIEVNPVKLAESGWCDSRGTVEEMRSKVQMKQEGAAKRERANAYALSQQLLRRDPILNTRMKSVTTQIKAENKGLELGWLEQWMPTKPWELKTMEESHRKTSQLTTPTSKKDGTKANGPLRCQILRSSSQPCSELTYSDECTTSNSSSGTSKTAGSGENPSSHTCNKRHYMSLTLSIKAKNRTFTCNSMERHSIEDLSYHGKPSPVSRGIARRSADTDLYTIKGHYHSMNNRRDYKKSNDF</sequence>
<feature type="region of interest" description="Disordered" evidence="3">
    <location>
        <begin position="227"/>
        <end position="254"/>
    </location>
</feature>
<organism evidence="4 5">
    <name type="scientific">Dorcoceras hygrometricum</name>
    <dbReference type="NCBI Taxonomy" id="472368"/>
    <lineage>
        <taxon>Eukaryota</taxon>
        <taxon>Viridiplantae</taxon>
        <taxon>Streptophyta</taxon>
        <taxon>Embryophyta</taxon>
        <taxon>Tracheophyta</taxon>
        <taxon>Spermatophyta</taxon>
        <taxon>Magnoliopsida</taxon>
        <taxon>eudicotyledons</taxon>
        <taxon>Gunneridae</taxon>
        <taxon>Pentapetalae</taxon>
        <taxon>asterids</taxon>
        <taxon>lamiids</taxon>
        <taxon>Lamiales</taxon>
        <taxon>Gesneriaceae</taxon>
        <taxon>Didymocarpoideae</taxon>
        <taxon>Trichosporeae</taxon>
        <taxon>Loxocarpinae</taxon>
        <taxon>Dorcoceras</taxon>
    </lineage>
</organism>
<dbReference type="EMBL" id="KV016232">
    <property type="protein sequence ID" value="KZV20005.1"/>
    <property type="molecule type" value="Genomic_DNA"/>
</dbReference>
<evidence type="ECO:0000256" key="1">
    <source>
        <dbReference type="ARBA" id="ARBA00022860"/>
    </source>
</evidence>
<dbReference type="PANTHER" id="PTHR32295">
    <property type="entry name" value="IQ-DOMAIN 5-RELATED"/>
    <property type="match status" value="1"/>
</dbReference>
<dbReference type="Gene3D" id="1.20.5.190">
    <property type="match status" value="1"/>
</dbReference>
<evidence type="ECO:0000256" key="3">
    <source>
        <dbReference type="SAM" id="MobiDB-lite"/>
    </source>
</evidence>
<keyword evidence="5" id="KW-1185">Reference proteome</keyword>
<feature type="region of interest" description="Disordered" evidence="3">
    <location>
        <begin position="266"/>
        <end position="297"/>
    </location>
</feature>
<reference evidence="4 5" key="1">
    <citation type="journal article" date="2015" name="Proc. Natl. Acad. Sci. U.S.A.">
        <title>The resurrection genome of Boea hygrometrica: A blueprint for survival of dehydration.</title>
        <authorList>
            <person name="Xiao L."/>
            <person name="Yang G."/>
            <person name="Zhang L."/>
            <person name="Yang X."/>
            <person name="Zhao S."/>
            <person name="Ji Z."/>
            <person name="Zhou Q."/>
            <person name="Hu M."/>
            <person name="Wang Y."/>
            <person name="Chen M."/>
            <person name="Xu Y."/>
            <person name="Jin H."/>
            <person name="Xiao X."/>
            <person name="Hu G."/>
            <person name="Bao F."/>
            <person name="Hu Y."/>
            <person name="Wan P."/>
            <person name="Li L."/>
            <person name="Deng X."/>
            <person name="Kuang T."/>
            <person name="Xiang C."/>
            <person name="Zhu J.K."/>
            <person name="Oliver M.J."/>
            <person name="He Y."/>
        </authorList>
    </citation>
    <scope>NUCLEOTIDE SEQUENCE [LARGE SCALE GENOMIC DNA]</scope>
    <source>
        <strain evidence="5">cv. XS01</strain>
    </source>
</reference>
<dbReference type="PROSITE" id="PS50096">
    <property type="entry name" value="IQ"/>
    <property type="match status" value="2"/>
</dbReference>
<proteinExistence type="inferred from homology"/>
<gene>
    <name evidence="4" type="ORF">F511_26763</name>
</gene>
<evidence type="ECO:0000313" key="5">
    <source>
        <dbReference type="Proteomes" id="UP000250235"/>
    </source>
</evidence>
<keyword evidence="1" id="KW-0112">Calmodulin-binding</keyword>
<evidence type="ECO:0000313" key="4">
    <source>
        <dbReference type="EMBL" id="KZV20005.1"/>
    </source>
</evidence>
<dbReference type="OrthoDB" id="671489at2759"/>
<name>A0A2Z7AE46_9LAMI</name>
<comment type="similarity">
    <text evidence="2">Belongs to the IQD family.</text>
</comment>